<gene>
    <name evidence="6" type="ORF">FB562_0030</name>
</gene>
<proteinExistence type="inferred from homology"/>
<comment type="similarity">
    <text evidence="2">Belongs to the bacterial solute-binding protein SsuA/TauA family.</text>
</comment>
<dbReference type="AlphaFoldDB" id="A0A542YFY4"/>
<dbReference type="GO" id="GO:0042597">
    <property type="term" value="C:periplasmic space"/>
    <property type="evidence" value="ECO:0007669"/>
    <property type="project" value="UniProtKB-SubCell"/>
</dbReference>
<feature type="chain" id="PRO_5022001242" evidence="4">
    <location>
        <begin position="30"/>
        <end position="323"/>
    </location>
</feature>
<dbReference type="InterPro" id="IPR015168">
    <property type="entry name" value="SsuA/THI5"/>
</dbReference>
<evidence type="ECO:0000313" key="7">
    <source>
        <dbReference type="Proteomes" id="UP000317998"/>
    </source>
</evidence>
<evidence type="ECO:0000256" key="4">
    <source>
        <dbReference type="SAM" id="SignalP"/>
    </source>
</evidence>
<evidence type="ECO:0000256" key="2">
    <source>
        <dbReference type="ARBA" id="ARBA00010742"/>
    </source>
</evidence>
<keyword evidence="7" id="KW-1185">Reference proteome</keyword>
<evidence type="ECO:0000256" key="3">
    <source>
        <dbReference type="ARBA" id="ARBA00022729"/>
    </source>
</evidence>
<dbReference type="Gene3D" id="3.40.190.10">
    <property type="entry name" value="Periplasmic binding protein-like II"/>
    <property type="match status" value="2"/>
</dbReference>
<feature type="signal peptide" evidence="4">
    <location>
        <begin position="1"/>
        <end position="29"/>
    </location>
</feature>
<dbReference type="Proteomes" id="UP000317998">
    <property type="component" value="Unassembled WGS sequence"/>
</dbReference>
<dbReference type="PANTHER" id="PTHR30024">
    <property type="entry name" value="ALIPHATIC SULFONATES-BINDING PROTEIN-RELATED"/>
    <property type="match status" value="1"/>
</dbReference>
<dbReference type="PANTHER" id="PTHR30024:SF47">
    <property type="entry name" value="TAURINE-BINDING PERIPLASMIC PROTEIN"/>
    <property type="match status" value="1"/>
</dbReference>
<evidence type="ECO:0000256" key="1">
    <source>
        <dbReference type="ARBA" id="ARBA00004418"/>
    </source>
</evidence>
<organism evidence="6 7">
    <name type="scientific">Homoserinimonas aerilata</name>
    <dbReference type="NCBI Taxonomy" id="1162970"/>
    <lineage>
        <taxon>Bacteria</taxon>
        <taxon>Bacillati</taxon>
        <taxon>Actinomycetota</taxon>
        <taxon>Actinomycetes</taxon>
        <taxon>Micrococcales</taxon>
        <taxon>Microbacteriaceae</taxon>
        <taxon>Homoserinimonas</taxon>
    </lineage>
</organism>
<name>A0A542YFY4_9MICO</name>
<dbReference type="InterPro" id="IPR001638">
    <property type="entry name" value="Solute-binding_3/MltF_N"/>
</dbReference>
<dbReference type="EMBL" id="VFOM01000001">
    <property type="protein sequence ID" value="TQL46989.1"/>
    <property type="molecule type" value="Genomic_DNA"/>
</dbReference>
<keyword evidence="3 4" id="KW-0732">Signal</keyword>
<protein>
    <submittedName>
        <fullName evidence="6">NitT/TauT family transport system substrate-binding protein</fullName>
    </submittedName>
</protein>
<accession>A0A542YFY4</accession>
<feature type="domain" description="Solute-binding protein family 3/N-terminal" evidence="5">
    <location>
        <begin position="39"/>
        <end position="263"/>
    </location>
</feature>
<sequence>MERPVNKKLLACIAMASAAGMLLAGCAEADAGAKTGLTEVTIGVVPGADLAPLFLAQQEGLFAEHGITLTINSLASTTAGIVTAVDAEKFDFGYSDAITLLKAREDGTKLHLVGAAAATSGDTALDYAALVVNADSPVTSLAQLHGATVAVDAIGTTNQAVVQMVIDETEADGDTVTWRAIPFIDGAQAVADGSVDAALLVEPFVTEARLNGMRVLAYPYAEFSPDLTVSAYFTSEDTAKSHPELVERFTAAIEDSLEYATSEPDKVRNNITTYIASGADVRSRLALPRFSNEIDRAALNKLINAGLRFHFLSSKPQIDDLLP</sequence>
<evidence type="ECO:0000259" key="5">
    <source>
        <dbReference type="SMART" id="SM00062"/>
    </source>
</evidence>
<dbReference type="SUPFAM" id="SSF53850">
    <property type="entry name" value="Periplasmic binding protein-like II"/>
    <property type="match status" value="1"/>
</dbReference>
<dbReference type="PROSITE" id="PS51257">
    <property type="entry name" value="PROKAR_LIPOPROTEIN"/>
    <property type="match status" value="1"/>
</dbReference>
<evidence type="ECO:0000313" key="6">
    <source>
        <dbReference type="EMBL" id="TQL46989.1"/>
    </source>
</evidence>
<dbReference type="OrthoDB" id="5174711at2"/>
<dbReference type="Pfam" id="PF09084">
    <property type="entry name" value="NMT1"/>
    <property type="match status" value="1"/>
</dbReference>
<comment type="subcellular location">
    <subcellularLocation>
        <location evidence="1">Periplasm</location>
    </subcellularLocation>
</comment>
<dbReference type="SMART" id="SM00062">
    <property type="entry name" value="PBPb"/>
    <property type="match status" value="1"/>
</dbReference>
<comment type="caution">
    <text evidence="6">The sequence shown here is derived from an EMBL/GenBank/DDBJ whole genome shotgun (WGS) entry which is preliminary data.</text>
</comment>
<reference evidence="6 7" key="1">
    <citation type="submission" date="2019-06" db="EMBL/GenBank/DDBJ databases">
        <title>Sequencing the genomes of 1000 actinobacteria strains.</title>
        <authorList>
            <person name="Klenk H.-P."/>
        </authorList>
    </citation>
    <scope>NUCLEOTIDE SEQUENCE [LARGE SCALE GENOMIC DNA]</scope>
    <source>
        <strain evidence="6 7">DSM 26477</strain>
    </source>
</reference>